<accession>A0A1S8AZC7</accession>
<sequence>MSEADSDPDQYVQENKDTLVRIIKHGDDKFVRGLALAAIIRYGDEPLLHDIEHEIDRAKQDMEERV</sequence>
<keyword evidence="2" id="KW-1185">Reference proteome</keyword>
<gene>
    <name evidence="1" type="ORF">A6E15_13890</name>
</gene>
<protein>
    <recommendedName>
        <fullName evidence="3">HEAT repeat domain-containing protein</fullName>
    </recommendedName>
</protein>
<reference evidence="2" key="1">
    <citation type="submission" date="2016-04" db="EMBL/GenBank/DDBJ databases">
        <authorList>
            <person name="Chen S.-C."/>
            <person name="Lai M.-C."/>
        </authorList>
    </citation>
    <scope>NUCLEOTIDE SEQUENCE [LARGE SCALE GENOMIC DNA]</scope>
    <source>
        <strain evidence="2">AB14</strain>
    </source>
</reference>
<dbReference type="AlphaFoldDB" id="A0A1S8AZC7"/>
<evidence type="ECO:0000313" key="1">
    <source>
        <dbReference type="EMBL" id="OLZ42002.1"/>
    </source>
</evidence>
<dbReference type="RefSeq" id="WP_076147115.1">
    <property type="nucleotide sequence ID" value="NZ_LWLN01000001.1"/>
</dbReference>
<evidence type="ECO:0008006" key="3">
    <source>
        <dbReference type="Google" id="ProtNLM"/>
    </source>
</evidence>
<dbReference type="EMBL" id="LWLN01000001">
    <property type="protein sequence ID" value="OLZ42002.1"/>
    <property type="molecule type" value="Genomic_DNA"/>
</dbReference>
<name>A0A1S8AZC7_9EURY</name>
<organism evidence="1 2">
    <name type="scientific">Natrinema saccharevitans</name>
    <dbReference type="NCBI Taxonomy" id="301967"/>
    <lineage>
        <taxon>Archaea</taxon>
        <taxon>Methanobacteriati</taxon>
        <taxon>Methanobacteriota</taxon>
        <taxon>Stenosarchaea group</taxon>
        <taxon>Halobacteria</taxon>
        <taxon>Halobacteriales</taxon>
        <taxon>Natrialbaceae</taxon>
        <taxon>Natrinema</taxon>
    </lineage>
</organism>
<comment type="caution">
    <text evidence="1">The sequence shown here is derived from an EMBL/GenBank/DDBJ whole genome shotgun (WGS) entry which is preliminary data.</text>
</comment>
<proteinExistence type="predicted"/>
<evidence type="ECO:0000313" key="2">
    <source>
        <dbReference type="Proteomes" id="UP000189370"/>
    </source>
</evidence>
<dbReference type="Proteomes" id="UP000189370">
    <property type="component" value="Unassembled WGS sequence"/>
</dbReference>
<dbReference type="OrthoDB" id="217989at2157"/>